<dbReference type="InterPro" id="IPR000340">
    <property type="entry name" value="Dual-sp_phosphatase_cat-dom"/>
</dbReference>
<proteinExistence type="predicted"/>
<dbReference type="AlphaFoldDB" id="A0A812IVV1"/>
<dbReference type="Pfam" id="PF00782">
    <property type="entry name" value="DSPc"/>
    <property type="match status" value="1"/>
</dbReference>
<evidence type="ECO:0000259" key="1">
    <source>
        <dbReference type="PROSITE" id="PS50056"/>
    </source>
</evidence>
<reference evidence="2" key="1">
    <citation type="submission" date="2021-02" db="EMBL/GenBank/DDBJ databases">
        <authorList>
            <person name="Dougan E. K."/>
            <person name="Rhodes N."/>
            <person name="Thang M."/>
            <person name="Chan C."/>
        </authorList>
    </citation>
    <scope>NUCLEOTIDE SEQUENCE</scope>
</reference>
<name>A0A812IVV1_SYMPI</name>
<gene>
    <name evidence="2" type="primary">DUSP9</name>
    <name evidence="2" type="ORF">SPIL2461_LOCUS954</name>
</gene>
<dbReference type="SUPFAM" id="SSF52799">
    <property type="entry name" value="(Phosphotyrosine protein) phosphatases II"/>
    <property type="match status" value="1"/>
</dbReference>
<dbReference type="CDD" id="cd14498">
    <property type="entry name" value="DSP"/>
    <property type="match status" value="1"/>
</dbReference>
<dbReference type="InterPro" id="IPR029021">
    <property type="entry name" value="Prot-tyrosine_phosphatase-like"/>
</dbReference>
<organism evidence="2 3">
    <name type="scientific">Symbiodinium pilosum</name>
    <name type="common">Dinoflagellate</name>
    <dbReference type="NCBI Taxonomy" id="2952"/>
    <lineage>
        <taxon>Eukaryota</taxon>
        <taxon>Sar</taxon>
        <taxon>Alveolata</taxon>
        <taxon>Dinophyceae</taxon>
        <taxon>Suessiales</taxon>
        <taxon>Symbiodiniaceae</taxon>
        <taxon>Symbiodinium</taxon>
    </lineage>
</organism>
<dbReference type="EMBL" id="CAJNIZ010000891">
    <property type="protein sequence ID" value="CAE7177735.1"/>
    <property type="molecule type" value="Genomic_DNA"/>
</dbReference>
<feature type="domain" description="Tyrosine specific protein phosphatases" evidence="1">
    <location>
        <begin position="9"/>
        <end position="54"/>
    </location>
</feature>
<accession>A0A812IVV1</accession>
<comment type="caution">
    <text evidence="2">The sequence shown here is derived from an EMBL/GenBank/DDBJ whole genome shotgun (WGS) entry which is preliminary data.</text>
</comment>
<dbReference type="Proteomes" id="UP000649617">
    <property type="component" value="Unassembled WGS sequence"/>
</dbReference>
<feature type="non-terminal residue" evidence="2">
    <location>
        <position position="54"/>
    </location>
</feature>
<dbReference type="Gene3D" id="3.90.190.10">
    <property type="entry name" value="Protein tyrosine phosphatase superfamily"/>
    <property type="match status" value="1"/>
</dbReference>
<keyword evidence="3" id="KW-1185">Reference proteome</keyword>
<evidence type="ECO:0000313" key="2">
    <source>
        <dbReference type="EMBL" id="CAE7177735.1"/>
    </source>
</evidence>
<evidence type="ECO:0000313" key="3">
    <source>
        <dbReference type="Proteomes" id="UP000649617"/>
    </source>
</evidence>
<dbReference type="InterPro" id="IPR000387">
    <property type="entry name" value="Tyr_Pase_dom"/>
</dbReference>
<protein>
    <submittedName>
        <fullName evidence="2">DUSP9 protein</fullName>
    </submittedName>
</protein>
<feature type="non-terminal residue" evidence="2">
    <location>
        <position position="1"/>
    </location>
</feature>
<dbReference type="OrthoDB" id="10252009at2759"/>
<sequence length="54" mass="5839">MKETPSEALRYISPVWEFLDAALEDGCNVLVHCHAGAHRAGTTAVAYLMHAQGV</sequence>
<dbReference type="PROSITE" id="PS50056">
    <property type="entry name" value="TYR_PHOSPHATASE_2"/>
    <property type="match status" value="1"/>
</dbReference>